<dbReference type="AlphaFoldDB" id="A0AB34IUE3"/>
<proteinExistence type="predicted"/>
<comment type="caution">
    <text evidence="1">The sequence shown here is derived from an EMBL/GenBank/DDBJ whole genome shotgun (WGS) entry which is preliminary data.</text>
</comment>
<evidence type="ECO:0000313" key="2">
    <source>
        <dbReference type="Proteomes" id="UP001515480"/>
    </source>
</evidence>
<name>A0AB34IUE3_PRYPA</name>
<organism evidence="1 2">
    <name type="scientific">Prymnesium parvum</name>
    <name type="common">Toxic golden alga</name>
    <dbReference type="NCBI Taxonomy" id="97485"/>
    <lineage>
        <taxon>Eukaryota</taxon>
        <taxon>Haptista</taxon>
        <taxon>Haptophyta</taxon>
        <taxon>Prymnesiophyceae</taxon>
        <taxon>Prymnesiales</taxon>
        <taxon>Prymnesiaceae</taxon>
        <taxon>Prymnesium</taxon>
    </lineage>
</organism>
<evidence type="ECO:0000313" key="1">
    <source>
        <dbReference type="EMBL" id="KAL1504610.1"/>
    </source>
</evidence>
<gene>
    <name evidence="1" type="ORF">AB1Y20_008394</name>
</gene>
<dbReference type="PANTHER" id="PTHR36897">
    <property type="entry name" value="OS10G0351100-LIKE PROTEIN"/>
    <property type="match status" value="1"/>
</dbReference>
<reference evidence="1 2" key="1">
    <citation type="journal article" date="2024" name="Science">
        <title>Giant polyketide synthase enzymes in the biosynthesis of giant marine polyether toxins.</title>
        <authorList>
            <person name="Fallon T.R."/>
            <person name="Shende V.V."/>
            <person name="Wierzbicki I.H."/>
            <person name="Pendleton A.L."/>
            <person name="Watervoot N.F."/>
            <person name="Auber R.P."/>
            <person name="Gonzalez D.J."/>
            <person name="Wisecaver J.H."/>
            <person name="Moore B.S."/>
        </authorList>
    </citation>
    <scope>NUCLEOTIDE SEQUENCE [LARGE SCALE GENOMIC DNA]</scope>
    <source>
        <strain evidence="1 2">12B1</strain>
    </source>
</reference>
<dbReference type="Proteomes" id="UP001515480">
    <property type="component" value="Unassembled WGS sequence"/>
</dbReference>
<dbReference type="PANTHER" id="PTHR36897:SF2">
    <property type="entry name" value="OS10G0350800 PROTEIN"/>
    <property type="match status" value="1"/>
</dbReference>
<dbReference type="EMBL" id="JBGBPQ010000019">
    <property type="protein sequence ID" value="KAL1504610.1"/>
    <property type="molecule type" value="Genomic_DNA"/>
</dbReference>
<sequence>MQSVAPMLLVAFAQTACDRYLCRAPPPFTRRNVAPSMGMTAAAERITLSKVNEAAARLHCRLVVDALGPAYKISLEWMAAPDNPDSPELVGFSDGFSQPTGVVHLESIQVRRFTGYYALSRSTRKRYASLMQAENGLGLLLSVAVACWIRERCPFRCSRAQLLAIRDEPRQHATLVRYYRRLGFRPVREVRNGPLKDAFDLITWGGEGTLMELTVDDFLAKWGPAVSQMGQHKHAEATS</sequence>
<accession>A0AB34IUE3</accession>
<evidence type="ECO:0008006" key="3">
    <source>
        <dbReference type="Google" id="ProtNLM"/>
    </source>
</evidence>
<protein>
    <recommendedName>
        <fullName evidence="3">N-acetyltransferase domain-containing protein</fullName>
    </recommendedName>
</protein>
<keyword evidence="2" id="KW-1185">Reference proteome</keyword>